<dbReference type="AlphaFoldDB" id="A0A642V903"/>
<organism evidence="1 2">
    <name type="scientific">Trichomonascus ciferrii</name>
    <dbReference type="NCBI Taxonomy" id="44093"/>
    <lineage>
        <taxon>Eukaryota</taxon>
        <taxon>Fungi</taxon>
        <taxon>Dikarya</taxon>
        <taxon>Ascomycota</taxon>
        <taxon>Saccharomycotina</taxon>
        <taxon>Dipodascomycetes</taxon>
        <taxon>Dipodascales</taxon>
        <taxon>Trichomonascaceae</taxon>
        <taxon>Trichomonascus</taxon>
        <taxon>Trichomonascus ciferrii complex</taxon>
    </lineage>
</organism>
<evidence type="ECO:0000313" key="1">
    <source>
        <dbReference type="EMBL" id="KAA8915766.1"/>
    </source>
</evidence>
<proteinExistence type="predicted"/>
<evidence type="ECO:0000313" key="2">
    <source>
        <dbReference type="Proteomes" id="UP000761534"/>
    </source>
</evidence>
<name>A0A642V903_9ASCO</name>
<dbReference type="VEuPathDB" id="FungiDB:TRICI_002082"/>
<accession>A0A642V903</accession>
<dbReference type="EMBL" id="SWFS01000143">
    <property type="protein sequence ID" value="KAA8915766.1"/>
    <property type="molecule type" value="Genomic_DNA"/>
</dbReference>
<comment type="caution">
    <text evidence="1">The sequence shown here is derived from an EMBL/GenBank/DDBJ whole genome shotgun (WGS) entry which is preliminary data.</text>
</comment>
<protein>
    <submittedName>
        <fullName evidence="1">Uncharacterized protein</fullName>
    </submittedName>
</protein>
<sequence length="133" mass="15413">MWPPNPNHKSCSCVGIQRTCDHQNLQQAGRALYQPIHWNWNVSKRKNRNSINPNEETLIAENPTESEALSTPNQLKNAEKELSKIRWELKAQVAITSGLFRRIQDNLLDQLDVEDKSELNDYLGFEWPQVQFG</sequence>
<gene>
    <name evidence="1" type="ORF">TRICI_002082</name>
</gene>
<dbReference type="Proteomes" id="UP000761534">
    <property type="component" value="Unassembled WGS sequence"/>
</dbReference>
<reference evidence="1" key="1">
    <citation type="journal article" date="2019" name="G3 (Bethesda)">
        <title>Genome Assemblies of Two Rare Opportunistic Yeast Pathogens: Diutina rugosa (syn. Candida rugosa) and Trichomonascus ciferrii (syn. Candida ciferrii).</title>
        <authorList>
            <person name="Mixao V."/>
            <person name="Saus E."/>
            <person name="Hansen A.P."/>
            <person name="Lass-Florl C."/>
            <person name="Gabaldon T."/>
        </authorList>
    </citation>
    <scope>NUCLEOTIDE SEQUENCE</scope>
    <source>
        <strain evidence="1">CBS 4856</strain>
    </source>
</reference>
<keyword evidence="2" id="KW-1185">Reference proteome</keyword>